<name>A0A6B3VVT9_9BACI</name>
<dbReference type="AlphaFoldDB" id="A0A6B3VVT9"/>
<protein>
    <recommendedName>
        <fullName evidence="1">Anti-bacteriophage protein A/HamA C-terminal domain-containing protein</fullName>
    </recommendedName>
</protein>
<gene>
    <name evidence="3" type="ORF">G4D64_07410</name>
    <name evidence="2" type="ORF">H1Z61_07795</name>
</gene>
<dbReference type="EMBL" id="JAAIWN010000013">
    <property type="protein sequence ID" value="NEY81348.1"/>
    <property type="molecule type" value="Genomic_DNA"/>
</dbReference>
<dbReference type="Proteomes" id="UP000472971">
    <property type="component" value="Unassembled WGS sequence"/>
</dbReference>
<sequence>MNEMLKRVYIKEAQDETVFFQGILFLENKFVEYVGDRVKNRFLDTDWTSELVERAKEALQDTGFDISNLEEILSNNEEEDNWRIGECLAECVLEDHFSAQFHYNNSRDAKNPNGNDTGADLVGLYSDDQDVIFLFGEVKTSYDTNTPPQVLYGKSGMINQLEALRDEESKRSSLVRWIWSKAVAKNGSDFHEKCALALRNYLVNKKLKLVGVLVRDTDVNKKDLYSRAKALNDNITDGIQIELISIYSGYKMENDNWLKAINGG</sequence>
<keyword evidence="4" id="KW-1185">Reference proteome</keyword>
<evidence type="ECO:0000313" key="2">
    <source>
        <dbReference type="EMBL" id="MBA4537051.1"/>
    </source>
</evidence>
<dbReference type="EMBL" id="JACEIO010000014">
    <property type="protein sequence ID" value="MBA4537051.1"/>
    <property type="molecule type" value="Genomic_DNA"/>
</dbReference>
<dbReference type="Proteomes" id="UP000570010">
    <property type="component" value="Unassembled WGS sequence"/>
</dbReference>
<evidence type="ECO:0000313" key="3">
    <source>
        <dbReference type="EMBL" id="NEY81348.1"/>
    </source>
</evidence>
<evidence type="ECO:0000313" key="5">
    <source>
        <dbReference type="Proteomes" id="UP000570010"/>
    </source>
</evidence>
<reference evidence="2 5" key="2">
    <citation type="submission" date="2020-07" db="EMBL/GenBank/DDBJ databases">
        <authorList>
            <person name="Feng H."/>
        </authorList>
    </citation>
    <scope>NUCLEOTIDE SEQUENCE [LARGE SCALE GENOMIC DNA]</scope>
    <source>
        <strain evidence="2">S-12</strain>
        <strain evidence="5">s-12</strain>
    </source>
</reference>
<feature type="domain" description="Anti-bacteriophage protein A/HamA C-terminal" evidence="1">
    <location>
        <begin position="27"/>
        <end position="236"/>
    </location>
</feature>
<dbReference type="InterPro" id="IPR014976">
    <property type="entry name" value="AbpA_HamA_C"/>
</dbReference>
<dbReference type="RefSeq" id="WP_163241693.1">
    <property type="nucleotide sequence ID" value="NZ_JAAIWN010000013.1"/>
</dbReference>
<proteinExistence type="predicted"/>
<reference evidence="3 4" key="1">
    <citation type="submission" date="2020-02" db="EMBL/GenBank/DDBJ databases">
        <title>Bacillus aquiflavi sp. nov., isolated from yellow water of strong flavor Chinese baijiu in Yibin region of China.</title>
        <authorList>
            <person name="Xie J."/>
        </authorList>
    </citation>
    <scope>NUCLEOTIDE SEQUENCE [LARGE SCALE GENOMIC DNA]</scope>
    <source>
        <strain evidence="3 4">3H-10</strain>
    </source>
</reference>
<comment type="caution">
    <text evidence="3">The sequence shown here is derived from an EMBL/GenBank/DDBJ whole genome shotgun (WGS) entry which is preliminary data.</text>
</comment>
<organism evidence="3 4">
    <name type="scientific">Bacillus aquiflavi</name>
    <dbReference type="NCBI Taxonomy" id="2672567"/>
    <lineage>
        <taxon>Bacteria</taxon>
        <taxon>Bacillati</taxon>
        <taxon>Bacillota</taxon>
        <taxon>Bacilli</taxon>
        <taxon>Bacillales</taxon>
        <taxon>Bacillaceae</taxon>
        <taxon>Bacillus</taxon>
    </lineage>
</organism>
<accession>A0A6B3VVT9</accession>
<evidence type="ECO:0000259" key="1">
    <source>
        <dbReference type="Pfam" id="PF08878"/>
    </source>
</evidence>
<evidence type="ECO:0000313" key="4">
    <source>
        <dbReference type="Proteomes" id="UP000472971"/>
    </source>
</evidence>
<dbReference type="Pfam" id="PF08878">
    <property type="entry name" value="HamA"/>
    <property type="match status" value="1"/>
</dbReference>